<dbReference type="Pfam" id="PF04539">
    <property type="entry name" value="Sigma70_r3"/>
    <property type="match status" value="1"/>
</dbReference>
<feature type="region of interest" description="Disordered" evidence="5">
    <location>
        <begin position="165"/>
        <end position="197"/>
    </location>
</feature>
<evidence type="ECO:0000259" key="6">
    <source>
        <dbReference type="Pfam" id="PF04539"/>
    </source>
</evidence>
<dbReference type="InterPro" id="IPR007624">
    <property type="entry name" value="RNA_pol_sigma70_r3"/>
</dbReference>
<accession>A0A4R5AGE7</accession>
<dbReference type="SUPFAM" id="SSF88659">
    <property type="entry name" value="Sigma3 and sigma4 domains of RNA polymerase sigma factors"/>
    <property type="match status" value="1"/>
</dbReference>
<dbReference type="OrthoDB" id="9804285at2"/>
<dbReference type="InterPro" id="IPR013325">
    <property type="entry name" value="RNA_pol_sigma_r2"/>
</dbReference>
<dbReference type="Pfam" id="PF04542">
    <property type="entry name" value="Sigma70_r2"/>
    <property type="match status" value="1"/>
</dbReference>
<dbReference type="InterPro" id="IPR007627">
    <property type="entry name" value="RNA_pol_sigma70_r2"/>
</dbReference>
<evidence type="ECO:0000256" key="5">
    <source>
        <dbReference type="SAM" id="MobiDB-lite"/>
    </source>
</evidence>
<dbReference type="PANTHER" id="PTHR30385:SF4">
    <property type="entry name" value="RNA POLYMERASE SIGMA-E FACTOR"/>
    <property type="match status" value="1"/>
</dbReference>
<proteinExistence type="predicted"/>
<keyword evidence="4" id="KW-0804">Transcription</keyword>
<keyword evidence="1" id="KW-0805">Transcription regulation</keyword>
<dbReference type="PANTHER" id="PTHR30385">
    <property type="entry name" value="SIGMA FACTOR F FLAGELLAR"/>
    <property type="match status" value="1"/>
</dbReference>
<evidence type="ECO:0000256" key="1">
    <source>
        <dbReference type="ARBA" id="ARBA00023015"/>
    </source>
</evidence>
<dbReference type="GO" id="GO:0006352">
    <property type="term" value="P:DNA-templated transcription initiation"/>
    <property type="evidence" value="ECO:0007669"/>
    <property type="project" value="InterPro"/>
</dbReference>
<evidence type="ECO:0000256" key="4">
    <source>
        <dbReference type="ARBA" id="ARBA00023163"/>
    </source>
</evidence>
<reference evidence="8 9" key="1">
    <citation type="submission" date="2019-02" db="EMBL/GenBank/DDBJ databases">
        <title>Draft genome sequences of novel Actinobacteria.</title>
        <authorList>
            <person name="Sahin N."/>
            <person name="Ay H."/>
            <person name="Saygin H."/>
        </authorList>
    </citation>
    <scope>NUCLEOTIDE SEQUENCE [LARGE SCALE GENOMIC DNA]</scope>
    <source>
        <strain evidence="8 9">8K307</strain>
    </source>
</reference>
<keyword evidence="2" id="KW-0731">Sigma factor</keyword>
<feature type="domain" description="RNA polymerase sigma-70 region 2" evidence="7">
    <location>
        <begin position="62"/>
        <end position="100"/>
    </location>
</feature>
<dbReference type="AlphaFoldDB" id="A0A4R5AGE7"/>
<evidence type="ECO:0008006" key="10">
    <source>
        <dbReference type="Google" id="ProtNLM"/>
    </source>
</evidence>
<protein>
    <recommendedName>
        <fullName evidence="10">Sigma-70 family RNA polymerase sigma factor</fullName>
    </recommendedName>
</protein>
<evidence type="ECO:0000256" key="3">
    <source>
        <dbReference type="ARBA" id="ARBA00023125"/>
    </source>
</evidence>
<dbReference type="GO" id="GO:0016987">
    <property type="term" value="F:sigma factor activity"/>
    <property type="evidence" value="ECO:0007669"/>
    <property type="project" value="UniProtKB-KW"/>
</dbReference>
<dbReference type="InterPro" id="IPR036388">
    <property type="entry name" value="WH-like_DNA-bd_sf"/>
</dbReference>
<dbReference type="Proteomes" id="UP000295217">
    <property type="component" value="Unassembled WGS sequence"/>
</dbReference>
<evidence type="ECO:0000256" key="2">
    <source>
        <dbReference type="ARBA" id="ARBA00023082"/>
    </source>
</evidence>
<keyword evidence="3" id="KW-0238">DNA-binding</keyword>
<dbReference type="EMBL" id="SMLB01000016">
    <property type="protein sequence ID" value="TDD69092.1"/>
    <property type="molecule type" value="Genomic_DNA"/>
</dbReference>
<evidence type="ECO:0000313" key="8">
    <source>
        <dbReference type="EMBL" id="TDD69092.1"/>
    </source>
</evidence>
<name>A0A4R5AGE7_9ACTN</name>
<keyword evidence="9" id="KW-1185">Reference proteome</keyword>
<dbReference type="InterPro" id="IPR013324">
    <property type="entry name" value="RNA_pol_sigma_r3/r4-like"/>
</dbReference>
<dbReference type="Gene3D" id="1.20.120.1810">
    <property type="match status" value="1"/>
</dbReference>
<organism evidence="8 9">
    <name type="scientific">Jiangella aurantiaca</name>
    <dbReference type="NCBI Taxonomy" id="2530373"/>
    <lineage>
        <taxon>Bacteria</taxon>
        <taxon>Bacillati</taxon>
        <taxon>Actinomycetota</taxon>
        <taxon>Actinomycetes</taxon>
        <taxon>Jiangellales</taxon>
        <taxon>Jiangellaceae</taxon>
        <taxon>Jiangella</taxon>
    </lineage>
</organism>
<feature type="region of interest" description="Disordered" evidence="5">
    <location>
        <begin position="1"/>
        <end position="35"/>
    </location>
</feature>
<feature type="compositionally biased region" description="Low complexity" evidence="5">
    <location>
        <begin position="180"/>
        <end position="197"/>
    </location>
</feature>
<feature type="compositionally biased region" description="Low complexity" evidence="5">
    <location>
        <begin position="16"/>
        <end position="26"/>
    </location>
</feature>
<sequence length="197" mass="20101">MTGVPRSTRGGVVIHRGPPGRAAGRARAVRDRPAGAAAEARVRGGGRQSGPAAQCGRALAVRHVAAAQRFDPSRGKNFLAYAVPTIRGEVKKCFRDHGWTVRPPQRVQELAAAGSAASQEVSQTKGAAPTPAELAEHLGVDVDEVVEAGASHDCFTTASLDYLGADGETTSRGGTGGSCTCGSSSAGRSRRSPTSSA</sequence>
<comment type="caution">
    <text evidence="8">The sequence shown here is derived from an EMBL/GenBank/DDBJ whole genome shotgun (WGS) entry which is preliminary data.</text>
</comment>
<evidence type="ECO:0000259" key="7">
    <source>
        <dbReference type="Pfam" id="PF04542"/>
    </source>
</evidence>
<dbReference type="SUPFAM" id="SSF88946">
    <property type="entry name" value="Sigma2 domain of RNA polymerase sigma factors"/>
    <property type="match status" value="1"/>
</dbReference>
<dbReference type="Gene3D" id="1.10.10.10">
    <property type="entry name" value="Winged helix-like DNA-binding domain superfamily/Winged helix DNA-binding domain"/>
    <property type="match status" value="1"/>
</dbReference>
<feature type="domain" description="RNA polymerase sigma-70 region 3" evidence="6">
    <location>
        <begin position="116"/>
        <end position="148"/>
    </location>
</feature>
<evidence type="ECO:0000313" key="9">
    <source>
        <dbReference type="Proteomes" id="UP000295217"/>
    </source>
</evidence>
<dbReference type="GO" id="GO:0003677">
    <property type="term" value="F:DNA binding"/>
    <property type="evidence" value="ECO:0007669"/>
    <property type="project" value="UniProtKB-KW"/>
</dbReference>
<gene>
    <name evidence="8" type="ORF">E1262_13790</name>
</gene>